<dbReference type="EMBL" id="CP035107">
    <property type="protein sequence ID" value="QAR30217.1"/>
    <property type="molecule type" value="Genomic_DNA"/>
</dbReference>
<dbReference type="SUPFAM" id="SSF52540">
    <property type="entry name" value="P-loop containing nucleoside triphosphate hydrolases"/>
    <property type="match status" value="1"/>
</dbReference>
<dbReference type="Gene3D" id="3.40.50.300">
    <property type="entry name" value="P-loop containing nucleotide triphosphate hydrolases"/>
    <property type="match status" value="1"/>
</dbReference>
<proteinExistence type="predicted"/>
<dbReference type="GO" id="GO:0008270">
    <property type="term" value="F:zinc ion binding"/>
    <property type="evidence" value="ECO:0007669"/>
    <property type="project" value="InterPro"/>
</dbReference>
<sequence>MFKKEDILSKTNNGLEVFRHYVSGNWKVGQNFKNPFYDDKNPSCNIYKDKKTGIYRIKDFGDPRFKGDCFSLVGYLYGLDCTQAHDFVEILKMINQDLSLGLETYEPNISKRAQREIRTETSPARAEEPSGYRPYTIIEKDFSEKEIRYWKTFGITKTVLDIFGVKSLKYFESINKKGQPYRIESNDDEPIFSYQNAELIKIYRPLSKHRFLYAGIATDYCFGLEQLPLEGDDILFITGGEKDVMSLYTKGFSAICFNSENSHIPLSLIQSLKGRFRHIVLLYDVDQAGKKAVQSHLEKLKNLVEVLELPLSGTKDDKDISNYFQQGYTANDLKTLFLKMLQKKYQQGLSLLQSCEIQWDQPPIKQKTIIALREAAIGLQSSLLGVTGGEGTGKSHYVAAMIAGSLYQGKNPIDLLGLSVTFCNNQAVLFFDTEQSADQLYDNISILLKRAQLGAMPSNFKAYCLTQIPRKERMKIIRQCMETLYYEYSGIHLVVIDGIADLISSANNESESIEMIEELYALAGHYQTCMVCVLHLTPGGLKLRGHLGSELQRKASAVLSVEQDRSSACSVVLPKKIRKGDPNQLPKILFRWDAKSGMHRYCGTQKKIEKKDKGAELATLVSPLFRKRAVWEYSELVQEIRALTGVQERTAKNYIVKLKAKELLISDSQNPQQLSIGKLMKKILNQK</sequence>
<dbReference type="RefSeq" id="WP_128500720.1">
    <property type="nucleotide sequence ID" value="NZ_CP035107.1"/>
</dbReference>
<evidence type="ECO:0000313" key="1">
    <source>
        <dbReference type="EMBL" id="QAR30217.1"/>
    </source>
</evidence>
<dbReference type="OrthoDB" id="877327at2"/>
<evidence type="ECO:0000313" key="2">
    <source>
        <dbReference type="Proteomes" id="UP000287701"/>
    </source>
</evidence>
<dbReference type="InterPro" id="IPR027417">
    <property type="entry name" value="P-loop_NTPase"/>
</dbReference>
<dbReference type="GO" id="GO:0006260">
    <property type="term" value="P:DNA replication"/>
    <property type="evidence" value="ECO:0007669"/>
    <property type="project" value="InterPro"/>
</dbReference>
<name>A0A3R5Y2H5_ORNRH</name>
<dbReference type="Gene3D" id="3.40.1360.10">
    <property type="match status" value="1"/>
</dbReference>
<dbReference type="Proteomes" id="UP000287701">
    <property type="component" value="Chromosome"/>
</dbReference>
<dbReference type="GO" id="GO:0003677">
    <property type="term" value="F:DNA binding"/>
    <property type="evidence" value="ECO:0007669"/>
    <property type="project" value="InterPro"/>
</dbReference>
<dbReference type="Pfam" id="PF13155">
    <property type="entry name" value="Toprim_2"/>
    <property type="match status" value="1"/>
</dbReference>
<accession>A0A3R5Y2H5</accession>
<reference evidence="1 2" key="1">
    <citation type="submission" date="2019-01" db="EMBL/GenBank/DDBJ databases">
        <title>Whole Genome of Ornithobacterium rhinotracheale FARPER-174b.</title>
        <authorList>
            <person name="Tataje-Lavanda L.A."/>
            <person name="Montalvan A."/>
            <person name="Montesinos R."/>
            <person name="Zimic M."/>
            <person name="Fernandez-Sanchez M."/>
            <person name="Fernandez-Diaz M."/>
        </authorList>
    </citation>
    <scope>NUCLEOTIDE SEQUENCE [LARGE SCALE GENOMIC DNA]</scope>
    <source>
        <strain evidence="1 2">FARPER-174b</strain>
    </source>
</reference>
<dbReference type="AlphaFoldDB" id="A0A3R5Y2H5"/>
<protein>
    <submittedName>
        <fullName evidence="1">Toprim domain-containing protein</fullName>
    </submittedName>
</protein>
<dbReference type="InterPro" id="IPR034154">
    <property type="entry name" value="TOPRIM_DnaG/twinkle"/>
</dbReference>
<dbReference type="CDD" id="cd01029">
    <property type="entry name" value="TOPRIM_primases"/>
    <property type="match status" value="1"/>
</dbReference>
<dbReference type="Gene3D" id="3.90.580.10">
    <property type="entry name" value="Zinc finger, CHC2-type domain"/>
    <property type="match status" value="1"/>
</dbReference>
<organism evidence="1 2">
    <name type="scientific">Ornithobacterium rhinotracheale</name>
    <dbReference type="NCBI Taxonomy" id="28251"/>
    <lineage>
        <taxon>Bacteria</taxon>
        <taxon>Pseudomonadati</taxon>
        <taxon>Bacteroidota</taxon>
        <taxon>Flavobacteriia</taxon>
        <taxon>Flavobacteriales</taxon>
        <taxon>Weeksellaceae</taxon>
        <taxon>Ornithobacterium</taxon>
    </lineage>
</organism>
<dbReference type="SUPFAM" id="SSF56731">
    <property type="entry name" value="DNA primase core"/>
    <property type="match status" value="1"/>
</dbReference>
<dbReference type="SUPFAM" id="SSF57783">
    <property type="entry name" value="Zinc beta-ribbon"/>
    <property type="match status" value="1"/>
</dbReference>
<dbReference type="InterPro" id="IPR036977">
    <property type="entry name" value="DNA_primase_Znf_CHC2"/>
</dbReference>
<gene>
    <name evidence="1" type="ORF">EQP59_02025</name>
</gene>